<dbReference type="PANTHER" id="PTHR43420:SF44">
    <property type="entry name" value="ACETYLTRANSFERASE YPEA"/>
    <property type="match status" value="1"/>
</dbReference>
<keyword evidence="7" id="KW-1185">Reference proteome</keyword>
<comment type="caution">
    <text evidence="6">The sequence shown here is derived from an EMBL/GenBank/DDBJ whole genome shotgun (WGS) entry which is preliminary data.</text>
</comment>
<comment type="similarity">
    <text evidence="1">Belongs to the acetyltransferase family. RimI subfamily.</text>
</comment>
<dbReference type="NCBIfam" id="TIGR01575">
    <property type="entry name" value="rimI"/>
    <property type="match status" value="1"/>
</dbReference>
<accession>A0A429ZE27</accession>
<evidence type="ECO:0000256" key="2">
    <source>
        <dbReference type="ARBA" id="ARBA00022490"/>
    </source>
</evidence>
<dbReference type="PANTHER" id="PTHR43420">
    <property type="entry name" value="ACETYLTRANSFERASE"/>
    <property type="match status" value="1"/>
</dbReference>
<dbReference type="AlphaFoldDB" id="A0A429ZE27"/>
<dbReference type="InterPro" id="IPR050680">
    <property type="entry name" value="YpeA/RimI_acetyltransf"/>
</dbReference>
<name>A0A429ZE27_9ENTE</name>
<proteinExistence type="inferred from homology"/>
<dbReference type="InterPro" id="IPR016181">
    <property type="entry name" value="Acyl_CoA_acyltransferase"/>
</dbReference>
<evidence type="ECO:0000313" key="6">
    <source>
        <dbReference type="EMBL" id="RST91939.1"/>
    </source>
</evidence>
<dbReference type="InterPro" id="IPR000182">
    <property type="entry name" value="GNAT_dom"/>
</dbReference>
<organism evidence="6 7">
    <name type="scientific">Vagococcus bubulae</name>
    <dbReference type="NCBI Taxonomy" id="1977868"/>
    <lineage>
        <taxon>Bacteria</taxon>
        <taxon>Bacillati</taxon>
        <taxon>Bacillota</taxon>
        <taxon>Bacilli</taxon>
        <taxon>Lactobacillales</taxon>
        <taxon>Enterococcaceae</taxon>
        <taxon>Vagococcus</taxon>
    </lineage>
</organism>
<keyword evidence="2" id="KW-0963">Cytoplasm</keyword>
<evidence type="ECO:0000313" key="7">
    <source>
        <dbReference type="Proteomes" id="UP000288490"/>
    </source>
</evidence>
<dbReference type="InterPro" id="IPR006464">
    <property type="entry name" value="AcTrfase_RimI/Ard1"/>
</dbReference>
<keyword evidence="3 6" id="KW-0808">Transferase</keyword>
<protein>
    <submittedName>
        <fullName evidence="6">Ribosomal-protein-alanine N-acetyltransferase</fullName>
    </submittedName>
</protein>
<dbReference type="EMBL" id="NGJT01000019">
    <property type="protein sequence ID" value="RST91939.1"/>
    <property type="molecule type" value="Genomic_DNA"/>
</dbReference>
<gene>
    <name evidence="6" type="ORF">CBF36_09460</name>
</gene>
<dbReference type="PROSITE" id="PS51186">
    <property type="entry name" value="GNAT"/>
    <property type="match status" value="1"/>
</dbReference>
<dbReference type="CDD" id="cd04301">
    <property type="entry name" value="NAT_SF"/>
    <property type="match status" value="1"/>
</dbReference>
<dbReference type="Pfam" id="PF00583">
    <property type="entry name" value="Acetyltransf_1"/>
    <property type="match status" value="1"/>
</dbReference>
<dbReference type="Gene3D" id="3.40.630.30">
    <property type="match status" value="1"/>
</dbReference>
<sequence length="157" mass="17861">MRSDVMIEADLDFQIAKITDIMAFQQLLKNVYGGESPWSTAILWMELSKKKYGRYIKAQLNNELVGFGGIRIECNDAHITNIAVLKDYQSQGIGTQLLHQLREEALKMDCQTMSLEVRASNHQAISVYRVFGFKQVGVKENYYLSSNEDAIDMSLTL</sequence>
<evidence type="ECO:0000256" key="3">
    <source>
        <dbReference type="ARBA" id="ARBA00022679"/>
    </source>
</evidence>
<evidence type="ECO:0000256" key="1">
    <source>
        <dbReference type="ARBA" id="ARBA00005395"/>
    </source>
</evidence>
<evidence type="ECO:0000256" key="4">
    <source>
        <dbReference type="ARBA" id="ARBA00023315"/>
    </source>
</evidence>
<dbReference type="Proteomes" id="UP000288490">
    <property type="component" value="Unassembled WGS sequence"/>
</dbReference>
<dbReference type="GO" id="GO:0008080">
    <property type="term" value="F:N-acetyltransferase activity"/>
    <property type="evidence" value="ECO:0007669"/>
    <property type="project" value="InterPro"/>
</dbReference>
<feature type="domain" description="N-acetyltransferase" evidence="5">
    <location>
        <begin position="11"/>
        <end position="157"/>
    </location>
</feature>
<reference evidence="6 7" key="1">
    <citation type="submission" date="2017-05" db="EMBL/GenBank/DDBJ databases">
        <title>Vagococcus spp. assemblies.</title>
        <authorList>
            <person name="Gulvik C.A."/>
        </authorList>
    </citation>
    <scope>NUCLEOTIDE SEQUENCE [LARGE SCALE GENOMIC DNA]</scope>
    <source>
        <strain evidence="6 7">SS1994</strain>
    </source>
</reference>
<keyword evidence="4" id="KW-0012">Acyltransferase</keyword>
<dbReference type="OrthoDB" id="9794566at2"/>
<dbReference type="SUPFAM" id="SSF55729">
    <property type="entry name" value="Acyl-CoA N-acyltransferases (Nat)"/>
    <property type="match status" value="1"/>
</dbReference>
<evidence type="ECO:0000259" key="5">
    <source>
        <dbReference type="PROSITE" id="PS51186"/>
    </source>
</evidence>